<proteinExistence type="predicted"/>
<gene>
    <name evidence="1" type="ORF">C4D60_Mb11t16800</name>
</gene>
<sequence>MGVWWWQWVCTTRNPKLIAPPQLSRIDNMIQGRIRGFMRGLGRRSALDIIDIDPQAYPPQTAKQT</sequence>
<accession>A0A4S8J673</accession>
<dbReference type="EMBL" id="PYDT01000007">
    <property type="protein sequence ID" value="THU56394.1"/>
    <property type="molecule type" value="Genomic_DNA"/>
</dbReference>
<protein>
    <submittedName>
        <fullName evidence="1">Uncharacterized protein</fullName>
    </submittedName>
</protein>
<dbReference type="AlphaFoldDB" id="A0A4S8J673"/>
<name>A0A4S8J673_MUSBA</name>
<comment type="caution">
    <text evidence="1">The sequence shown here is derived from an EMBL/GenBank/DDBJ whole genome shotgun (WGS) entry which is preliminary data.</text>
</comment>
<keyword evidence="2" id="KW-1185">Reference proteome</keyword>
<evidence type="ECO:0000313" key="1">
    <source>
        <dbReference type="EMBL" id="THU56394.1"/>
    </source>
</evidence>
<organism evidence="1 2">
    <name type="scientific">Musa balbisiana</name>
    <name type="common">Banana</name>
    <dbReference type="NCBI Taxonomy" id="52838"/>
    <lineage>
        <taxon>Eukaryota</taxon>
        <taxon>Viridiplantae</taxon>
        <taxon>Streptophyta</taxon>
        <taxon>Embryophyta</taxon>
        <taxon>Tracheophyta</taxon>
        <taxon>Spermatophyta</taxon>
        <taxon>Magnoliopsida</taxon>
        <taxon>Liliopsida</taxon>
        <taxon>Zingiberales</taxon>
        <taxon>Musaceae</taxon>
        <taxon>Musa</taxon>
    </lineage>
</organism>
<evidence type="ECO:0000313" key="2">
    <source>
        <dbReference type="Proteomes" id="UP000317650"/>
    </source>
</evidence>
<reference evidence="1 2" key="1">
    <citation type="journal article" date="2019" name="Nat. Plants">
        <title>Genome sequencing of Musa balbisiana reveals subgenome evolution and function divergence in polyploid bananas.</title>
        <authorList>
            <person name="Yao X."/>
        </authorList>
    </citation>
    <scope>NUCLEOTIDE SEQUENCE [LARGE SCALE GENOMIC DNA]</scope>
    <source>
        <strain evidence="2">cv. DH-PKW</strain>
        <tissue evidence="1">Leaves</tissue>
    </source>
</reference>
<dbReference type="Proteomes" id="UP000317650">
    <property type="component" value="Chromosome 11"/>
</dbReference>